<dbReference type="Pfam" id="PF01557">
    <property type="entry name" value="FAA_hydrolase"/>
    <property type="match status" value="1"/>
</dbReference>
<dbReference type="PANTHER" id="PTHR43211">
    <property type="entry name" value="FUMARYLACETOACETATE HYDROLASE"/>
    <property type="match status" value="1"/>
</dbReference>
<evidence type="ECO:0000259" key="1">
    <source>
        <dbReference type="Pfam" id="PF01557"/>
    </source>
</evidence>
<sequence>MKLATFETRDHAALVGVVLPAQQRVVALSDAFLAHHGTMLPAFADMLALMRSGPGALDTAFELVARTHGDEPFVHPFDSVRFLAPVPLPEQIRDFSTFDLHMQQAGAAIARLRANRRGDDPRALPQPNDIALPPVYYEQPIYYKANRLNVIGHEHDVRWPRRARLLDYEAEFGVYIGHTGRDIDSRNARQHIFGFTIFNDFSARDLQEHEMEGPFGPAKGKDFDTGNAMGPWIVTADEIADPYDLAVTVRVNGEQWSRGSTRDMRHRFERMIEHVSADETLHVGEFLGSGTVGSGSGLELNRWIKDGDVVEIEIEKIGVLRNRVVAQSGQHTGDES</sequence>
<reference evidence="2 3" key="1">
    <citation type="journal article" date="2024" name="Chem. Sci.">
        <title>Discovery of megapolipeptins by genome mining of a Burkholderiales bacteria collection.</title>
        <authorList>
            <person name="Paulo B.S."/>
            <person name="Recchia M.J.J."/>
            <person name="Lee S."/>
            <person name="Fergusson C.H."/>
            <person name="Romanowski S.B."/>
            <person name="Hernandez A."/>
            <person name="Krull N."/>
            <person name="Liu D.Y."/>
            <person name="Cavanagh H."/>
            <person name="Bos A."/>
            <person name="Gray C.A."/>
            <person name="Murphy B.T."/>
            <person name="Linington R.G."/>
            <person name="Eustaquio A.S."/>
        </authorList>
    </citation>
    <scope>NUCLEOTIDE SEQUENCE [LARGE SCALE GENOMIC DNA]</scope>
    <source>
        <strain evidence="2 3">RL16-012-BIC-B</strain>
    </source>
</reference>
<name>A0ABW8ZHV0_9BURK</name>
<dbReference type="RefSeq" id="WP_408330927.1">
    <property type="nucleotide sequence ID" value="NZ_JAQQFH010000017.1"/>
</dbReference>
<dbReference type="PANTHER" id="PTHR43211:SF1">
    <property type="entry name" value="BLL6422 PROTEIN"/>
    <property type="match status" value="1"/>
</dbReference>
<gene>
    <name evidence="2" type="ORF">PQR66_03920</name>
</gene>
<dbReference type="InterPro" id="IPR011234">
    <property type="entry name" value="Fumarylacetoacetase-like_C"/>
</dbReference>
<comment type="caution">
    <text evidence="2">The sequence shown here is derived from an EMBL/GenBank/DDBJ whole genome shotgun (WGS) entry which is preliminary data.</text>
</comment>
<organism evidence="2 3">
    <name type="scientific">Paraburkholderia agricolaris</name>
    <dbReference type="NCBI Taxonomy" id="2152888"/>
    <lineage>
        <taxon>Bacteria</taxon>
        <taxon>Pseudomonadati</taxon>
        <taxon>Pseudomonadota</taxon>
        <taxon>Betaproteobacteria</taxon>
        <taxon>Burkholderiales</taxon>
        <taxon>Burkholderiaceae</taxon>
        <taxon>Paraburkholderia</taxon>
    </lineage>
</organism>
<dbReference type="SUPFAM" id="SSF56529">
    <property type="entry name" value="FAH"/>
    <property type="match status" value="1"/>
</dbReference>
<evidence type="ECO:0000313" key="2">
    <source>
        <dbReference type="EMBL" id="MFL9882155.1"/>
    </source>
</evidence>
<dbReference type="Proteomes" id="UP001629249">
    <property type="component" value="Unassembled WGS sequence"/>
</dbReference>
<protein>
    <submittedName>
        <fullName evidence="2">Fumarylacetoacetate hydrolase family protein</fullName>
    </submittedName>
</protein>
<keyword evidence="2" id="KW-0378">Hydrolase</keyword>
<feature type="domain" description="Fumarylacetoacetase-like C-terminal" evidence="1">
    <location>
        <begin position="139"/>
        <end position="325"/>
    </location>
</feature>
<dbReference type="GO" id="GO:0016787">
    <property type="term" value="F:hydrolase activity"/>
    <property type="evidence" value="ECO:0007669"/>
    <property type="project" value="UniProtKB-KW"/>
</dbReference>
<dbReference type="InterPro" id="IPR036663">
    <property type="entry name" value="Fumarylacetoacetase_C_sf"/>
</dbReference>
<accession>A0ABW8ZHV0</accession>
<proteinExistence type="predicted"/>
<keyword evidence="3" id="KW-1185">Reference proteome</keyword>
<dbReference type="EMBL" id="JAQQFN010000002">
    <property type="protein sequence ID" value="MFL9882155.1"/>
    <property type="molecule type" value="Genomic_DNA"/>
</dbReference>
<evidence type="ECO:0000313" key="3">
    <source>
        <dbReference type="Proteomes" id="UP001629249"/>
    </source>
</evidence>
<dbReference type="Gene3D" id="3.90.850.10">
    <property type="entry name" value="Fumarylacetoacetase-like, C-terminal domain"/>
    <property type="match status" value="1"/>
</dbReference>